<organism evidence="12 13">
    <name type="scientific">Paragonimus skrjabini miyazakii</name>
    <dbReference type="NCBI Taxonomy" id="59628"/>
    <lineage>
        <taxon>Eukaryota</taxon>
        <taxon>Metazoa</taxon>
        <taxon>Spiralia</taxon>
        <taxon>Lophotrochozoa</taxon>
        <taxon>Platyhelminthes</taxon>
        <taxon>Trematoda</taxon>
        <taxon>Digenea</taxon>
        <taxon>Plagiorchiida</taxon>
        <taxon>Troglotremata</taxon>
        <taxon>Troglotrematidae</taxon>
        <taxon>Paragonimus</taxon>
    </lineage>
</organism>
<sequence>MPETFVFNVSSATTADPWSTIKTQEYVHLTKGEVIFGAFVFSLLVVTAVLGNAVVCILLRFRYMRFTRCTSLICGYCCEKSTKSGSVSFMEPTRNDDLWADDLPSSQHECSCGKACPPLQISQKAAGSYLIFTANPVRDQFTAKKNHSSEMRLNRLGSSRLGDDMQPERRPMSDQYWVGKIHVRAVPRTDFQRGTSGRNGSITSLFLFNLSLADFLMAVFCIPTYIVTELIYVYWPLGEPMCKMMSYAQGISVFVSALTHVLISLDRFVLVYFPLRPRMSHRCAAGLLMVVWGLACIIPLPTPIVNRVILTEGQLHCLEDWSMLFPNLVTAISDNHTVQTVPTNPEHMLHIFGQQVELRFAYSLILMILQYFLPLGVICGTYLAIAIRVNGMQTPGELNLRRDQNLTQSRRKMVKMLTIVAVMYGLSQLPRHVLYLHGSINQGFWYQSYSIRLWAVATFARDASTCFNPFIYAWVNKNFRKDVYSLFKPLFTLYQTIRRNRFRSHRIQSEAPRGTGIRSSRRRSFDSVIRLPQAKSENYIPTKSLKYAVSPSMEVQQCACSIQQSGSTCPGN</sequence>
<evidence type="ECO:0000256" key="2">
    <source>
        <dbReference type="ARBA" id="ARBA00010663"/>
    </source>
</evidence>
<dbReference type="InterPro" id="IPR000611">
    <property type="entry name" value="NPY_rcpt"/>
</dbReference>
<keyword evidence="8" id="KW-0675">Receptor</keyword>
<proteinExistence type="inferred from homology"/>
<dbReference type="InterPro" id="IPR017452">
    <property type="entry name" value="GPCR_Rhodpsn_7TM"/>
</dbReference>
<dbReference type="PANTHER" id="PTHR24238:SF57">
    <property type="entry name" value="G-PROTEIN COUPLED RECEPTOR 83"/>
    <property type="match status" value="1"/>
</dbReference>
<dbReference type="Proteomes" id="UP000822476">
    <property type="component" value="Unassembled WGS sequence"/>
</dbReference>
<evidence type="ECO:0000256" key="10">
    <source>
        <dbReference type="SAM" id="Phobius"/>
    </source>
</evidence>
<feature type="transmembrane region" description="Helical" evidence="10">
    <location>
        <begin position="360"/>
        <end position="385"/>
    </location>
</feature>
<dbReference type="AlphaFoldDB" id="A0A8S9Z750"/>
<feature type="transmembrane region" description="Helical" evidence="10">
    <location>
        <begin position="205"/>
        <end position="227"/>
    </location>
</feature>
<evidence type="ECO:0000313" key="12">
    <source>
        <dbReference type="EMBL" id="KAF7261243.1"/>
    </source>
</evidence>
<evidence type="ECO:0000256" key="6">
    <source>
        <dbReference type="ARBA" id="ARBA00023040"/>
    </source>
</evidence>
<feature type="transmembrane region" description="Helical" evidence="10">
    <location>
        <begin position="285"/>
        <end position="305"/>
    </location>
</feature>
<reference evidence="12" key="1">
    <citation type="submission" date="2019-07" db="EMBL/GenBank/DDBJ databases">
        <title>Annotation for the trematode Paragonimus miyazaki's.</title>
        <authorList>
            <person name="Choi Y.-J."/>
        </authorList>
    </citation>
    <scope>NUCLEOTIDE SEQUENCE</scope>
    <source>
        <strain evidence="12">Japan</strain>
    </source>
</reference>
<dbReference type="GO" id="GO:0004983">
    <property type="term" value="F:neuropeptide Y receptor activity"/>
    <property type="evidence" value="ECO:0007669"/>
    <property type="project" value="InterPro"/>
</dbReference>
<dbReference type="OrthoDB" id="10053194at2759"/>
<comment type="subcellular location">
    <subcellularLocation>
        <location evidence="1">Cell membrane</location>
        <topology evidence="1">Multi-pass membrane protein</topology>
    </subcellularLocation>
</comment>
<evidence type="ECO:0000313" key="13">
    <source>
        <dbReference type="Proteomes" id="UP000822476"/>
    </source>
</evidence>
<evidence type="ECO:0000259" key="11">
    <source>
        <dbReference type="PROSITE" id="PS50262"/>
    </source>
</evidence>
<evidence type="ECO:0000256" key="9">
    <source>
        <dbReference type="ARBA" id="ARBA00023224"/>
    </source>
</evidence>
<dbReference type="Pfam" id="PF00001">
    <property type="entry name" value="7tm_1"/>
    <property type="match status" value="1"/>
</dbReference>
<keyword evidence="5 10" id="KW-1133">Transmembrane helix</keyword>
<dbReference type="PRINTS" id="PR00237">
    <property type="entry name" value="GPCRRHODOPSN"/>
</dbReference>
<dbReference type="PROSITE" id="PS50262">
    <property type="entry name" value="G_PROTEIN_RECEP_F1_2"/>
    <property type="match status" value="1"/>
</dbReference>
<dbReference type="Gene3D" id="1.20.1070.10">
    <property type="entry name" value="Rhodopsin 7-helix transmembrane proteins"/>
    <property type="match status" value="1"/>
</dbReference>
<keyword evidence="7 10" id="KW-0472">Membrane</keyword>
<name>A0A8S9Z750_9TREM</name>
<dbReference type="PRINTS" id="PR01012">
    <property type="entry name" value="NRPEPTIDEYR"/>
</dbReference>
<comment type="similarity">
    <text evidence="2">Belongs to the G-protein coupled receptor 1 family.</text>
</comment>
<evidence type="ECO:0000256" key="8">
    <source>
        <dbReference type="ARBA" id="ARBA00023170"/>
    </source>
</evidence>
<dbReference type="SUPFAM" id="SSF81321">
    <property type="entry name" value="Family A G protein-coupled receptor-like"/>
    <property type="match status" value="1"/>
</dbReference>
<dbReference type="GO" id="GO:0005886">
    <property type="term" value="C:plasma membrane"/>
    <property type="evidence" value="ECO:0007669"/>
    <property type="project" value="UniProtKB-SubCell"/>
</dbReference>
<protein>
    <recommendedName>
        <fullName evidence="11">G-protein coupled receptors family 1 profile domain-containing protein</fullName>
    </recommendedName>
</protein>
<gene>
    <name evidence="12" type="ORF">EG68_01446</name>
</gene>
<accession>A0A8S9Z750</accession>
<evidence type="ECO:0000256" key="4">
    <source>
        <dbReference type="ARBA" id="ARBA00022692"/>
    </source>
</evidence>
<feature type="domain" description="G-protein coupled receptors family 1 profile" evidence="11">
    <location>
        <begin position="179"/>
        <end position="472"/>
    </location>
</feature>
<evidence type="ECO:0000256" key="5">
    <source>
        <dbReference type="ARBA" id="ARBA00022989"/>
    </source>
</evidence>
<feature type="transmembrane region" description="Helical" evidence="10">
    <location>
        <begin position="247"/>
        <end position="273"/>
    </location>
</feature>
<keyword evidence="6" id="KW-0297">G-protein coupled receptor</keyword>
<keyword evidence="9" id="KW-0807">Transducer</keyword>
<dbReference type="EMBL" id="JTDE01000441">
    <property type="protein sequence ID" value="KAF7261243.1"/>
    <property type="molecule type" value="Genomic_DNA"/>
</dbReference>
<keyword evidence="3" id="KW-1003">Cell membrane</keyword>
<dbReference type="PANTHER" id="PTHR24238">
    <property type="entry name" value="G-PROTEIN COUPLED RECEPTOR"/>
    <property type="match status" value="1"/>
</dbReference>
<comment type="caution">
    <text evidence="12">The sequence shown here is derived from an EMBL/GenBank/DDBJ whole genome shotgun (WGS) entry which is preliminary data.</text>
</comment>
<keyword evidence="13" id="KW-1185">Reference proteome</keyword>
<dbReference type="InterPro" id="IPR000276">
    <property type="entry name" value="GPCR_Rhodpsn"/>
</dbReference>
<evidence type="ECO:0000256" key="1">
    <source>
        <dbReference type="ARBA" id="ARBA00004651"/>
    </source>
</evidence>
<feature type="transmembrane region" description="Helical" evidence="10">
    <location>
        <begin position="34"/>
        <end position="59"/>
    </location>
</feature>
<keyword evidence="4 10" id="KW-0812">Transmembrane</keyword>
<evidence type="ECO:0000256" key="3">
    <source>
        <dbReference type="ARBA" id="ARBA00022475"/>
    </source>
</evidence>
<evidence type="ECO:0000256" key="7">
    <source>
        <dbReference type="ARBA" id="ARBA00023136"/>
    </source>
</evidence>